<feature type="transmembrane region" description="Helical" evidence="5">
    <location>
        <begin position="298"/>
        <end position="317"/>
    </location>
</feature>
<dbReference type="InterPro" id="IPR020846">
    <property type="entry name" value="MFS_dom"/>
</dbReference>
<keyword evidence="2 5" id="KW-0812">Transmembrane</keyword>
<dbReference type="PROSITE" id="PS50850">
    <property type="entry name" value="MFS"/>
    <property type="match status" value="1"/>
</dbReference>
<evidence type="ECO:0000256" key="1">
    <source>
        <dbReference type="ARBA" id="ARBA00004651"/>
    </source>
</evidence>
<proteinExistence type="predicted"/>
<reference evidence="8" key="1">
    <citation type="journal article" date="2019" name="Int. J. Syst. Evol. Microbiol.">
        <title>The Global Catalogue of Microorganisms (GCM) 10K type strain sequencing project: providing services to taxonomists for standard genome sequencing and annotation.</title>
        <authorList>
            <consortium name="The Broad Institute Genomics Platform"/>
            <consortium name="The Broad Institute Genome Sequencing Center for Infectious Disease"/>
            <person name="Wu L."/>
            <person name="Ma J."/>
        </authorList>
    </citation>
    <scope>NUCLEOTIDE SEQUENCE [LARGE SCALE GENOMIC DNA]</scope>
    <source>
        <strain evidence="8">TBRC 1826</strain>
    </source>
</reference>
<evidence type="ECO:0000256" key="2">
    <source>
        <dbReference type="ARBA" id="ARBA00022692"/>
    </source>
</evidence>
<dbReference type="RefSeq" id="WP_378534751.1">
    <property type="nucleotide sequence ID" value="NZ_JBHSBH010000010.1"/>
</dbReference>
<feature type="transmembrane region" description="Helical" evidence="5">
    <location>
        <begin position="193"/>
        <end position="211"/>
    </location>
</feature>
<feature type="transmembrane region" description="Helical" evidence="5">
    <location>
        <begin position="73"/>
        <end position="92"/>
    </location>
</feature>
<feature type="transmembrane region" description="Helical" evidence="5">
    <location>
        <begin position="394"/>
        <end position="411"/>
    </location>
</feature>
<evidence type="ECO:0000256" key="5">
    <source>
        <dbReference type="SAM" id="Phobius"/>
    </source>
</evidence>
<comment type="subcellular location">
    <subcellularLocation>
        <location evidence="1">Cell membrane</location>
        <topology evidence="1">Multi-pass membrane protein</topology>
    </subcellularLocation>
</comment>
<evidence type="ECO:0000256" key="3">
    <source>
        <dbReference type="ARBA" id="ARBA00022989"/>
    </source>
</evidence>
<keyword evidence="3 5" id="KW-1133">Transmembrane helix</keyword>
<dbReference type="EMBL" id="JBHSBH010000010">
    <property type="protein sequence ID" value="MFC3997646.1"/>
    <property type="molecule type" value="Genomic_DNA"/>
</dbReference>
<comment type="caution">
    <text evidence="7">The sequence shown here is derived from an EMBL/GenBank/DDBJ whole genome shotgun (WGS) entry which is preliminary data.</text>
</comment>
<dbReference type="Gene3D" id="1.20.1250.20">
    <property type="entry name" value="MFS general substrate transporter like domains"/>
    <property type="match status" value="1"/>
</dbReference>
<feature type="transmembrane region" description="Helical" evidence="5">
    <location>
        <begin position="324"/>
        <end position="343"/>
    </location>
</feature>
<feature type="transmembrane region" description="Helical" evidence="5">
    <location>
        <begin position="161"/>
        <end position="181"/>
    </location>
</feature>
<feature type="transmembrane region" description="Helical" evidence="5">
    <location>
        <begin position="98"/>
        <end position="120"/>
    </location>
</feature>
<evidence type="ECO:0000313" key="7">
    <source>
        <dbReference type="EMBL" id="MFC3997646.1"/>
    </source>
</evidence>
<feature type="transmembrane region" description="Helical" evidence="5">
    <location>
        <begin position="261"/>
        <end position="286"/>
    </location>
</feature>
<sequence>MNRNALTLTTVLLALVTVPLTITGAAVALPGLQDDLGVGLAAAQWVVNGYNACFAGFLTFGGSLADLLGRRRMFAAGVALFCAGSLTCALAGDITLLTAARALAGVGAAATTAAGSSILAATFDGPARARAFGLLGTVLGAGLAFGPTVSGALVTAVDWRAVFAVPATLSGLVLLLCPLLPRLAGVKGRRIDWAGGTLFTAALMLLIFVLVEAPSLGFADPAVLGGLAVALGLGAAFVVVERRTADPMFDLGLVTNRPFAAFSLAAGVLMVVMVPLLVYLPSYLIAVVGLEAGEAGSWLLMLTVPSIVLPPAGAAIARRSRAALVGGAVVLSGAGAALLVTVGADSTPWQLAGPLLLIGAGVGLTTGVVDGLAVSSVRTEQAGTAAGLFNTARLATETVALAVVGTALAVLSGGRLEGAGFTAALHTVGAALGAPAAVAAVIVLLLLRGGAQRARQR</sequence>
<feature type="domain" description="Major facilitator superfamily (MFS) profile" evidence="6">
    <location>
        <begin position="5"/>
        <end position="451"/>
    </location>
</feature>
<keyword evidence="8" id="KW-1185">Reference proteome</keyword>
<dbReference type="InterPro" id="IPR011701">
    <property type="entry name" value="MFS"/>
</dbReference>
<evidence type="ECO:0000256" key="4">
    <source>
        <dbReference type="ARBA" id="ARBA00023136"/>
    </source>
</evidence>
<feature type="transmembrane region" description="Helical" evidence="5">
    <location>
        <begin position="423"/>
        <end position="447"/>
    </location>
</feature>
<dbReference type="PANTHER" id="PTHR42718">
    <property type="entry name" value="MAJOR FACILITATOR SUPERFAMILY MULTIDRUG TRANSPORTER MFSC"/>
    <property type="match status" value="1"/>
</dbReference>
<feature type="transmembrane region" description="Helical" evidence="5">
    <location>
        <begin position="132"/>
        <end position="155"/>
    </location>
</feature>
<accession>A0ABV8FRZ2</accession>
<name>A0ABV8FRZ2_9ACTN</name>
<evidence type="ECO:0000313" key="8">
    <source>
        <dbReference type="Proteomes" id="UP001595847"/>
    </source>
</evidence>
<dbReference type="SUPFAM" id="SSF103473">
    <property type="entry name" value="MFS general substrate transporter"/>
    <property type="match status" value="1"/>
</dbReference>
<protein>
    <submittedName>
        <fullName evidence="7">MFS transporter</fullName>
    </submittedName>
</protein>
<dbReference type="Pfam" id="PF07690">
    <property type="entry name" value="MFS_1"/>
    <property type="match status" value="1"/>
</dbReference>
<dbReference type="PRINTS" id="PR01036">
    <property type="entry name" value="TCRTETB"/>
</dbReference>
<dbReference type="Proteomes" id="UP001595847">
    <property type="component" value="Unassembled WGS sequence"/>
</dbReference>
<dbReference type="CDD" id="cd17321">
    <property type="entry name" value="MFS_MMR_MDR_like"/>
    <property type="match status" value="1"/>
</dbReference>
<dbReference type="Gene3D" id="1.20.1720.10">
    <property type="entry name" value="Multidrug resistance protein D"/>
    <property type="match status" value="1"/>
</dbReference>
<dbReference type="PANTHER" id="PTHR42718:SF49">
    <property type="entry name" value="EXPORT PROTEIN"/>
    <property type="match status" value="1"/>
</dbReference>
<evidence type="ECO:0000259" key="6">
    <source>
        <dbReference type="PROSITE" id="PS50850"/>
    </source>
</evidence>
<dbReference type="InterPro" id="IPR036259">
    <property type="entry name" value="MFS_trans_sf"/>
</dbReference>
<organism evidence="7 8">
    <name type="scientific">Nocardiopsis sediminis</name>
    <dbReference type="NCBI Taxonomy" id="1778267"/>
    <lineage>
        <taxon>Bacteria</taxon>
        <taxon>Bacillati</taxon>
        <taxon>Actinomycetota</taxon>
        <taxon>Actinomycetes</taxon>
        <taxon>Streptosporangiales</taxon>
        <taxon>Nocardiopsidaceae</taxon>
        <taxon>Nocardiopsis</taxon>
    </lineage>
</organism>
<feature type="transmembrane region" description="Helical" evidence="5">
    <location>
        <begin position="355"/>
        <end position="374"/>
    </location>
</feature>
<feature type="transmembrane region" description="Helical" evidence="5">
    <location>
        <begin position="38"/>
        <end position="61"/>
    </location>
</feature>
<feature type="transmembrane region" description="Helical" evidence="5">
    <location>
        <begin position="223"/>
        <end position="240"/>
    </location>
</feature>
<keyword evidence="4 5" id="KW-0472">Membrane</keyword>
<gene>
    <name evidence="7" type="ORF">ACFOVU_17060</name>
</gene>